<evidence type="ECO:0000259" key="1">
    <source>
        <dbReference type="Pfam" id="PF01890"/>
    </source>
</evidence>
<dbReference type="PANTHER" id="PTHR37477">
    <property type="entry name" value="COBALT-PRECORRIN-5A HYDROLASE"/>
    <property type="match status" value="1"/>
</dbReference>
<dbReference type="GO" id="GO:0008168">
    <property type="term" value="F:methyltransferase activity"/>
    <property type="evidence" value="ECO:0007669"/>
    <property type="project" value="UniProtKB-KW"/>
</dbReference>
<organism evidence="2 3">
    <name type="scientific">Phyllobacterium brassicacearum</name>
    <dbReference type="NCBI Taxonomy" id="314235"/>
    <lineage>
        <taxon>Bacteria</taxon>
        <taxon>Pseudomonadati</taxon>
        <taxon>Pseudomonadota</taxon>
        <taxon>Alphaproteobacteria</taxon>
        <taxon>Hyphomicrobiales</taxon>
        <taxon>Phyllobacteriaceae</taxon>
        <taxon>Phyllobacterium</taxon>
    </lineage>
</organism>
<dbReference type="Proteomes" id="UP000241444">
    <property type="component" value="Unassembled WGS sequence"/>
</dbReference>
<dbReference type="InterPro" id="IPR002750">
    <property type="entry name" value="CobE/GbiG_C"/>
</dbReference>
<dbReference type="SUPFAM" id="SSF159664">
    <property type="entry name" value="CobE/GbiG C-terminal domain-like"/>
    <property type="match status" value="1"/>
</dbReference>
<dbReference type="InterPro" id="IPR036518">
    <property type="entry name" value="CobE/GbiG_C_sf"/>
</dbReference>
<keyword evidence="3" id="KW-1185">Reference proteome</keyword>
<dbReference type="GO" id="GO:0032259">
    <property type="term" value="P:methylation"/>
    <property type="evidence" value="ECO:0007669"/>
    <property type="project" value="UniProtKB-KW"/>
</dbReference>
<evidence type="ECO:0000313" key="3">
    <source>
        <dbReference type="Proteomes" id="UP000241444"/>
    </source>
</evidence>
<dbReference type="GO" id="GO:0009236">
    <property type="term" value="P:cobalamin biosynthetic process"/>
    <property type="evidence" value="ECO:0007669"/>
    <property type="project" value="InterPro"/>
</dbReference>
<name>A0A2P7BU67_9HYPH</name>
<dbReference type="EMBL" id="PGGO01000003">
    <property type="protein sequence ID" value="PSH70018.1"/>
    <property type="molecule type" value="Genomic_DNA"/>
</dbReference>
<protein>
    <submittedName>
        <fullName evidence="2">Precorrin methylase</fullName>
    </submittedName>
</protein>
<sequence>MFALTRDVLSAAGIAGMDLAGVYSIDQRQNEPAIIQVATKFGLRFECFSAEDLEEQTPHLLNPSERVFELVGCHGVAESAALAALRPDGVLVVGKTKSAHATAALAVKR</sequence>
<feature type="domain" description="CobE/GbiG C-terminal" evidence="1">
    <location>
        <begin position="4"/>
        <end position="106"/>
    </location>
</feature>
<dbReference type="PANTHER" id="PTHR37477:SF1">
    <property type="entry name" value="COBALT-PRECORRIN-5A HYDROLASE"/>
    <property type="match status" value="1"/>
</dbReference>
<comment type="caution">
    <text evidence="2">The sequence shown here is derived from an EMBL/GenBank/DDBJ whole genome shotgun (WGS) entry which is preliminary data.</text>
</comment>
<dbReference type="InterPro" id="IPR052553">
    <property type="entry name" value="CbiG_hydrolase"/>
</dbReference>
<gene>
    <name evidence="2" type="ORF">CU102_05970</name>
</gene>
<keyword evidence="2" id="KW-0489">Methyltransferase</keyword>
<keyword evidence="2" id="KW-0808">Transferase</keyword>
<reference evidence="3" key="1">
    <citation type="submission" date="2017-11" db="EMBL/GenBank/DDBJ databases">
        <authorList>
            <person name="Kuznetsova I."/>
            <person name="Sazanova A."/>
            <person name="Chirak E."/>
            <person name="Safronova V."/>
            <person name="Willems A."/>
        </authorList>
    </citation>
    <scope>NUCLEOTIDE SEQUENCE [LARGE SCALE GENOMIC DNA]</scope>
    <source>
        <strain evidence="3">STM 196</strain>
    </source>
</reference>
<dbReference type="AlphaFoldDB" id="A0A2P7BU67"/>
<accession>A0A2P7BU67</accession>
<dbReference type="OrthoDB" id="7360651at2"/>
<dbReference type="Gene3D" id="3.30.420.180">
    <property type="entry name" value="CobE/GbiG C-terminal domain"/>
    <property type="match status" value="1"/>
</dbReference>
<evidence type="ECO:0000313" key="2">
    <source>
        <dbReference type="EMBL" id="PSH70018.1"/>
    </source>
</evidence>
<dbReference type="Pfam" id="PF01890">
    <property type="entry name" value="CbiG_C"/>
    <property type="match status" value="1"/>
</dbReference>
<proteinExistence type="predicted"/>